<name>A0AA86TCU8_9FABA</name>
<evidence type="ECO:0000313" key="3">
    <source>
        <dbReference type="Proteomes" id="UP001189624"/>
    </source>
</evidence>
<sequence length="91" mass="10385">MQGATEDQEFILRESLPKGRYFQENNISGPTESKYLCETEDFVSSGVHQDPKYQFVDDADKLKSAKQKHLNQAHGSPLTRYRTSDDVTTET</sequence>
<proteinExistence type="predicted"/>
<feature type="region of interest" description="Disordered" evidence="1">
    <location>
        <begin position="64"/>
        <end position="91"/>
    </location>
</feature>
<dbReference type="Proteomes" id="UP001189624">
    <property type="component" value="Chromosome 8"/>
</dbReference>
<dbReference type="AlphaFoldDB" id="A0AA86TCU8"/>
<organism evidence="2 3">
    <name type="scientific">Sphenostylis stenocarpa</name>
    <dbReference type="NCBI Taxonomy" id="92480"/>
    <lineage>
        <taxon>Eukaryota</taxon>
        <taxon>Viridiplantae</taxon>
        <taxon>Streptophyta</taxon>
        <taxon>Embryophyta</taxon>
        <taxon>Tracheophyta</taxon>
        <taxon>Spermatophyta</taxon>
        <taxon>Magnoliopsida</taxon>
        <taxon>eudicotyledons</taxon>
        <taxon>Gunneridae</taxon>
        <taxon>Pentapetalae</taxon>
        <taxon>rosids</taxon>
        <taxon>fabids</taxon>
        <taxon>Fabales</taxon>
        <taxon>Fabaceae</taxon>
        <taxon>Papilionoideae</taxon>
        <taxon>50 kb inversion clade</taxon>
        <taxon>NPAAA clade</taxon>
        <taxon>indigoferoid/millettioid clade</taxon>
        <taxon>Phaseoleae</taxon>
        <taxon>Sphenostylis</taxon>
    </lineage>
</organism>
<evidence type="ECO:0000256" key="1">
    <source>
        <dbReference type="SAM" id="MobiDB-lite"/>
    </source>
</evidence>
<accession>A0AA86TCU8</accession>
<protein>
    <submittedName>
        <fullName evidence="2">Uncharacterized protein</fullName>
    </submittedName>
</protein>
<dbReference type="Gramene" id="rna-AYBTSS11_LOCUS23370">
    <property type="protein sequence ID" value="CAJ1971369.1"/>
    <property type="gene ID" value="gene-AYBTSS11_LOCUS23370"/>
</dbReference>
<dbReference type="EMBL" id="OY731405">
    <property type="protein sequence ID" value="CAJ1971369.1"/>
    <property type="molecule type" value="Genomic_DNA"/>
</dbReference>
<evidence type="ECO:0000313" key="2">
    <source>
        <dbReference type="EMBL" id="CAJ1971369.1"/>
    </source>
</evidence>
<gene>
    <name evidence="2" type="ORF">AYBTSS11_LOCUS23370</name>
</gene>
<keyword evidence="3" id="KW-1185">Reference proteome</keyword>
<reference evidence="2" key="1">
    <citation type="submission" date="2023-10" db="EMBL/GenBank/DDBJ databases">
        <authorList>
            <person name="Domelevo Entfellner J.-B."/>
        </authorList>
    </citation>
    <scope>NUCLEOTIDE SEQUENCE</scope>
</reference>